<dbReference type="InterPro" id="IPR000210">
    <property type="entry name" value="BTB/POZ_dom"/>
</dbReference>
<reference evidence="3" key="1">
    <citation type="submission" date="2018-10" db="EMBL/GenBank/DDBJ databases">
        <title>Hidden diversity of soil giant viruses.</title>
        <authorList>
            <person name="Schulz F."/>
            <person name="Alteio L."/>
            <person name="Goudeau D."/>
            <person name="Ryan E.M."/>
            <person name="Malmstrom R.R."/>
            <person name="Blanchard J."/>
            <person name="Woyke T."/>
        </authorList>
    </citation>
    <scope>NUCLEOTIDE SEQUENCE</scope>
    <source>
        <strain evidence="3">FNV1</strain>
    </source>
</reference>
<dbReference type="InterPro" id="IPR011333">
    <property type="entry name" value="SKP1/BTB/POZ_sf"/>
</dbReference>
<accession>A0A3G4ZXD8</accession>
<comment type="similarity">
    <text evidence="1">Belongs to the mimivirus BTB/WD family.</text>
</comment>
<evidence type="ECO:0000256" key="1">
    <source>
        <dbReference type="ARBA" id="ARBA00006497"/>
    </source>
</evidence>
<dbReference type="CDD" id="cd18186">
    <property type="entry name" value="BTB_POZ_ZBTB_KLHL-like"/>
    <property type="match status" value="1"/>
</dbReference>
<dbReference type="SUPFAM" id="SSF54695">
    <property type="entry name" value="POZ domain"/>
    <property type="match status" value="1"/>
</dbReference>
<protein>
    <recommendedName>
        <fullName evidence="2">BTB domain-containing protein</fullName>
    </recommendedName>
</protein>
<name>A0A3G4ZXD8_9VIRU</name>
<evidence type="ECO:0000259" key="2">
    <source>
        <dbReference type="Pfam" id="PF00651"/>
    </source>
</evidence>
<evidence type="ECO:0000313" key="3">
    <source>
        <dbReference type="EMBL" id="AYV79572.1"/>
    </source>
</evidence>
<dbReference type="Gene3D" id="3.30.710.10">
    <property type="entry name" value="Potassium Channel Kv1.1, Chain A"/>
    <property type="match status" value="1"/>
</dbReference>
<proteinExistence type="inferred from homology"/>
<feature type="domain" description="BTB" evidence="2">
    <location>
        <begin position="24"/>
        <end position="116"/>
    </location>
</feature>
<dbReference type="Pfam" id="PF00651">
    <property type="entry name" value="BTB"/>
    <property type="match status" value="1"/>
</dbReference>
<sequence length="274" mass="31327">MSEKKETKETPISAMKKLFLSNKGDTTIKLGDESTITVISHILMNKSSAFTRILESNTKESIDCNIDMTVYDKNAVLQFMEYIYTESVTDIDKLDIDTCVALLHLANIFDVPDVYEYLRTTIGKLIKADPFVVIKLFDGDKESEFSEQFYDECIKSVVTHLKTRQIDHGKHMRLCCTHHDDTVAHTNNGSIIEGRYACITTKLKAINTQHKRLHMQDGYIHEGKDATSYNKSFCCMHGDFSKQFDAQTNILNKMFEQLAELNSKICIDIIKQLI</sequence>
<gene>
    <name evidence="3" type="ORF">Faunusvirus23_9</name>
</gene>
<organism evidence="3">
    <name type="scientific">Faunusvirus sp</name>
    <dbReference type="NCBI Taxonomy" id="2487766"/>
    <lineage>
        <taxon>Viruses</taxon>
        <taxon>Varidnaviria</taxon>
        <taxon>Bamfordvirae</taxon>
        <taxon>Nucleocytoviricota</taxon>
        <taxon>Megaviricetes</taxon>
        <taxon>Imitervirales</taxon>
        <taxon>Mimiviridae</taxon>
    </lineage>
</organism>
<dbReference type="EMBL" id="MK072154">
    <property type="protein sequence ID" value="AYV79572.1"/>
    <property type="molecule type" value="Genomic_DNA"/>
</dbReference>